<comment type="similarity">
    <text evidence="4">Belongs to the flavoredoxin family.</text>
</comment>
<dbReference type="PANTHER" id="PTHR33798">
    <property type="entry name" value="FLAVOPROTEIN OXYGENASE"/>
    <property type="match status" value="1"/>
</dbReference>
<dbReference type="AlphaFoldDB" id="A0AAE8N6L1"/>
<name>A0AAE8N6L1_9PEZI</name>
<sequence>MAQDRKEAEAAAKRALRHPNFKELEGSRPSWDSGSADFHYTQTPNPNWKFGDGVNHTHAQASITAATAKHLPIDPYTAERSIIDNYKLLASAIVPRPIAFISTRSHDGNSRNLAPMSFFQLVNVDPPIFAVAVTSPLSDAKDTLRNLLETRECVINIVSEGFVEAANATSINAPYGVSEWDISGLTAVYDCRTVRCPRVKESVFSIEAKLESVREFTSRLNPGTKSGSLELVEASFFWAREDAINDDGNLLDISVLRPISRLGGISFGRTGQAIELLRPDFDGDLGGMEGYQKLKETKSHGKGQEVPSASASKVSP</sequence>
<comment type="caution">
    <text evidence="7">The sequence shown here is derived from an EMBL/GenBank/DDBJ whole genome shotgun (WGS) entry which is preliminary data.</text>
</comment>
<evidence type="ECO:0000256" key="3">
    <source>
        <dbReference type="ARBA" id="ARBA00022643"/>
    </source>
</evidence>
<keyword evidence="2" id="KW-0285">Flavoprotein</keyword>
<dbReference type="PANTHER" id="PTHR33798:SF5">
    <property type="entry name" value="FLAVIN REDUCTASE LIKE DOMAIN-CONTAINING PROTEIN"/>
    <property type="match status" value="1"/>
</dbReference>
<protein>
    <submittedName>
        <fullName evidence="7">Related to conserved protein/domain typically associated with flavoprotein oxygenases, DIM6/NTAB family</fullName>
    </submittedName>
</protein>
<keyword evidence="8" id="KW-1185">Reference proteome</keyword>
<evidence type="ECO:0000256" key="2">
    <source>
        <dbReference type="ARBA" id="ARBA00022630"/>
    </source>
</evidence>
<evidence type="ECO:0000256" key="4">
    <source>
        <dbReference type="ARBA" id="ARBA00038054"/>
    </source>
</evidence>
<dbReference type="SUPFAM" id="SSF50475">
    <property type="entry name" value="FMN-binding split barrel"/>
    <property type="match status" value="1"/>
</dbReference>
<feature type="region of interest" description="Disordered" evidence="5">
    <location>
        <begin position="1"/>
        <end position="38"/>
    </location>
</feature>
<feature type="compositionally biased region" description="Polar residues" evidence="5">
    <location>
        <begin position="307"/>
        <end position="316"/>
    </location>
</feature>
<dbReference type="InterPro" id="IPR002563">
    <property type="entry name" value="Flavin_Rdtase-like_dom"/>
</dbReference>
<feature type="domain" description="Flavin reductase like" evidence="6">
    <location>
        <begin position="91"/>
        <end position="244"/>
    </location>
</feature>
<dbReference type="Gene3D" id="2.30.110.10">
    <property type="entry name" value="Electron Transport, Fmn-binding Protein, Chain A"/>
    <property type="match status" value="1"/>
</dbReference>
<evidence type="ECO:0000313" key="8">
    <source>
        <dbReference type="Proteomes" id="UP001187682"/>
    </source>
</evidence>
<feature type="region of interest" description="Disordered" evidence="5">
    <location>
        <begin position="288"/>
        <end position="316"/>
    </location>
</feature>
<dbReference type="GO" id="GO:0010181">
    <property type="term" value="F:FMN binding"/>
    <property type="evidence" value="ECO:0007669"/>
    <property type="project" value="InterPro"/>
</dbReference>
<evidence type="ECO:0000259" key="6">
    <source>
        <dbReference type="SMART" id="SM00903"/>
    </source>
</evidence>
<evidence type="ECO:0000256" key="5">
    <source>
        <dbReference type="SAM" id="MobiDB-lite"/>
    </source>
</evidence>
<feature type="compositionally biased region" description="Basic and acidic residues" evidence="5">
    <location>
        <begin position="1"/>
        <end position="12"/>
    </location>
</feature>
<dbReference type="SMART" id="SM00903">
    <property type="entry name" value="Flavin_Reduct"/>
    <property type="match status" value="1"/>
</dbReference>
<keyword evidence="3" id="KW-0288">FMN</keyword>
<reference evidence="7" key="1">
    <citation type="submission" date="2018-03" db="EMBL/GenBank/DDBJ databases">
        <authorList>
            <person name="Guldener U."/>
        </authorList>
    </citation>
    <scope>NUCLEOTIDE SEQUENCE</scope>
</reference>
<evidence type="ECO:0000256" key="1">
    <source>
        <dbReference type="ARBA" id="ARBA00001917"/>
    </source>
</evidence>
<dbReference type="Pfam" id="PF01613">
    <property type="entry name" value="Flavin_Reduct"/>
    <property type="match status" value="1"/>
</dbReference>
<proteinExistence type="inferred from homology"/>
<accession>A0AAE8N6L1</accession>
<comment type="cofactor">
    <cofactor evidence="1">
        <name>FMN</name>
        <dbReference type="ChEBI" id="CHEBI:58210"/>
    </cofactor>
</comment>
<dbReference type="EMBL" id="ONZQ02000016">
    <property type="protein sequence ID" value="SPO06594.1"/>
    <property type="molecule type" value="Genomic_DNA"/>
</dbReference>
<gene>
    <name evidence="7" type="ORF">DNG_09284</name>
</gene>
<dbReference type="InterPro" id="IPR012349">
    <property type="entry name" value="Split_barrel_FMN-bd"/>
</dbReference>
<evidence type="ECO:0000313" key="7">
    <source>
        <dbReference type="EMBL" id="SPO06594.1"/>
    </source>
</evidence>
<feature type="compositionally biased region" description="Basic and acidic residues" evidence="5">
    <location>
        <begin position="292"/>
        <end position="303"/>
    </location>
</feature>
<dbReference type="Proteomes" id="UP001187682">
    <property type="component" value="Unassembled WGS sequence"/>
</dbReference>
<organism evidence="7 8">
    <name type="scientific">Cephalotrichum gorgonifer</name>
    <dbReference type="NCBI Taxonomy" id="2041049"/>
    <lineage>
        <taxon>Eukaryota</taxon>
        <taxon>Fungi</taxon>
        <taxon>Dikarya</taxon>
        <taxon>Ascomycota</taxon>
        <taxon>Pezizomycotina</taxon>
        <taxon>Sordariomycetes</taxon>
        <taxon>Hypocreomycetidae</taxon>
        <taxon>Microascales</taxon>
        <taxon>Microascaceae</taxon>
        <taxon>Cephalotrichum</taxon>
    </lineage>
</organism>